<comment type="caution">
    <text evidence="1">The sequence shown here is derived from an EMBL/GenBank/DDBJ whole genome shotgun (WGS) entry which is preliminary data.</text>
</comment>
<reference evidence="1 2" key="1">
    <citation type="journal article" date="2023" name="Genes (Basel)">
        <title>Chromosome-Level Genome Assembly and Circadian Gene Repertoire of the Patagonia Blennie Eleginops maclovinus-The Closest Ancestral Proxy of Antarctic Cryonotothenioids.</title>
        <authorList>
            <person name="Cheng C.C."/>
            <person name="Rivera-Colon A.G."/>
            <person name="Minhas B.F."/>
            <person name="Wilson L."/>
            <person name="Rayamajhi N."/>
            <person name="Vargas-Chacoff L."/>
            <person name="Catchen J.M."/>
        </authorList>
    </citation>
    <scope>NUCLEOTIDE SEQUENCE [LARGE SCALE GENOMIC DNA]</scope>
    <source>
        <strain evidence="1">JMC-PN-2008</strain>
    </source>
</reference>
<sequence length="73" mass="8436">MFFDVKEERQSRATADQYVSQRVETPPAGLLFVFGLKLQQYLRPRQRMSLLSRVPWDVCPPCSSPDPEQHSSP</sequence>
<dbReference type="AlphaFoldDB" id="A0AAN8ASC4"/>
<keyword evidence="2" id="KW-1185">Reference proteome</keyword>
<organism evidence="1 2">
    <name type="scientific">Eleginops maclovinus</name>
    <name type="common">Patagonian blennie</name>
    <name type="synonym">Eleginus maclovinus</name>
    <dbReference type="NCBI Taxonomy" id="56733"/>
    <lineage>
        <taxon>Eukaryota</taxon>
        <taxon>Metazoa</taxon>
        <taxon>Chordata</taxon>
        <taxon>Craniata</taxon>
        <taxon>Vertebrata</taxon>
        <taxon>Euteleostomi</taxon>
        <taxon>Actinopterygii</taxon>
        <taxon>Neopterygii</taxon>
        <taxon>Teleostei</taxon>
        <taxon>Neoteleostei</taxon>
        <taxon>Acanthomorphata</taxon>
        <taxon>Eupercaria</taxon>
        <taxon>Perciformes</taxon>
        <taxon>Notothenioidei</taxon>
        <taxon>Eleginopidae</taxon>
        <taxon>Eleginops</taxon>
    </lineage>
</organism>
<dbReference type="EMBL" id="JAUZQC010000005">
    <property type="protein sequence ID" value="KAK5870493.1"/>
    <property type="molecule type" value="Genomic_DNA"/>
</dbReference>
<protein>
    <submittedName>
        <fullName evidence="1">Uncharacterized protein</fullName>
    </submittedName>
</protein>
<accession>A0AAN8ASC4</accession>
<proteinExistence type="predicted"/>
<evidence type="ECO:0000313" key="2">
    <source>
        <dbReference type="Proteomes" id="UP001346869"/>
    </source>
</evidence>
<dbReference type="Proteomes" id="UP001346869">
    <property type="component" value="Unassembled WGS sequence"/>
</dbReference>
<gene>
    <name evidence="1" type="ORF">PBY51_003435</name>
</gene>
<name>A0AAN8ASC4_ELEMC</name>
<evidence type="ECO:0000313" key="1">
    <source>
        <dbReference type="EMBL" id="KAK5870493.1"/>
    </source>
</evidence>
<reference evidence="1 2" key="2">
    <citation type="journal article" date="2023" name="Mol. Biol. Evol.">
        <title>Genomics of Secondarily Temperate Adaptation in the Only Non-Antarctic Icefish.</title>
        <authorList>
            <person name="Rivera-Colon A.G."/>
            <person name="Rayamajhi N."/>
            <person name="Minhas B.F."/>
            <person name="Madrigal G."/>
            <person name="Bilyk K.T."/>
            <person name="Yoon V."/>
            <person name="Hune M."/>
            <person name="Gregory S."/>
            <person name="Cheng C.H.C."/>
            <person name="Catchen J.M."/>
        </authorList>
    </citation>
    <scope>NUCLEOTIDE SEQUENCE [LARGE SCALE GENOMIC DNA]</scope>
    <source>
        <strain evidence="1">JMC-PN-2008</strain>
    </source>
</reference>